<evidence type="ECO:0000313" key="2">
    <source>
        <dbReference type="Proteomes" id="UP000318422"/>
    </source>
</evidence>
<evidence type="ECO:0008006" key="3">
    <source>
        <dbReference type="Google" id="ProtNLM"/>
    </source>
</evidence>
<dbReference type="EMBL" id="BJNV01000133">
    <property type="protein sequence ID" value="GEC97798.1"/>
    <property type="molecule type" value="Genomic_DNA"/>
</dbReference>
<dbReference type="RefSeq" id="WP_141355113.1">
    <property type="nucleotide sequence ID" value="NZ_BJNV01000133.1"/>
</dbReference>
<gene>
    <name evidence="1" type="ORF">ZRA01_38710</name>
</gene>
<dbReference type="OrthoDB" id="5769209at2"/>
<dbReference type="NCBIfam" id="NF047593">
    <property type="entry name" value="IS66_ISAeme5_TnpA"/>
    <property type="match status" value="1"/>
</dbReference>
<evidence type="ECO:0000313" key="1">
    <source>
        <dbReference type="EMBL" id="GEC97798.1"/>
    </source>
</evidence>
<protein>
    <recommendedName>
        <fullName evidence="3">Transposase</fullName>
    </recommendedName>
</protein>
<dbReference type="Proteomes" id="UP000318422">
    <property type="component" value="Unassembled WGS sequence"/>
</dbReference>
<dbReference type="AlphaFoldDB" id="A0A4Y4CXX9"/>
<organism evidence="1 2">
    <name type="scientific">Zoogloea ramigera</name>
    <dbReference type="NCBI Taxonomy" id="350"/>
    <lineage>
        <taxon>Bacteria</taxon>
        <taxon>Pseudomonadati</taxon>
        <taxon>Pseudomonadota</taxon>
        <taxon>Betaproteobacteria</taxon>
        <taxon>Rhodocyclales</taxon>
        <taxon>Zoogloeaceae</taxon>
        <taxon>Zoogloea</taxon>
    </lineage>
</organism>
<sequence length="103" mass="11032">MTSATTSNNKRQRRSREAWGEVLTRFAASGLEIEAFCAHEGLSVSSFRRWRSLLADDVSRGVELPPPGAPQTGFVDAGLLGAGGRLELRLDLGAGVILHLSRG</sequence>
<accession>A0A4Y4CXX9</accession>
<name>A0A4Y4CXX9_ZOORA</name>
<keyword evidence="2" id="KW-1185">Reference proteome</keyword>
<proteinExistence type="predicted"/>
<reference evidence="1 2" key="1">
    <citation type="submission" date="2019-06" db="EMBL/GenBank/DDBJ databases">
        <title>Whole genome shotgun sequence of Zoogloea ramigera NBRC 15342.</title>
        <authorList>
            <person name="Hosoyama A."/>
            <person name="Uohara A."/>
            <person name="Ohji S."/>
            <person name="Ichikawa N."/>
        </authorList>
    </citation>
    <scope>NUCLEOTIDE SEQUENCE [LARGE SCALE GENOMIC DNA]</scope>
    <source>
        <strain evidence="1 2">NBRC 15342</strain>
    </source>
</reference>
<comment type="caution">
    <text evidence="1">The sequence shown here is derived from an EMBL/GenBank/DDBJ whole genome shotgun (WGS) entry which is preliminary data.</text>
</comment>